<keyword evidence="5" id="KW-0539">Nucleus</keyword>
<dbReference type="GO" id="GO:0000390">
    <property type="term" value="P:spliceosomal complex disassembly"/>
    <property type="evidence" value="ECO:0007669"/>
    <property type="project" value="TreeGrafter"/>
</dbReference>
<dbReference type="CDD" id="cd06257">
    <property type="entry name" value="DnaJ"/>
    <property type="match status" value="1"/>
</dbReference>
<accession>A0AAV0XSX5</accession>
<keyword evidence="4" id="KW-0143">Chaperone</keyword>
<evidence type="ECO:0000313" key="8">
    <source>
        <dbReference type="Proteomes" id="UP001160148"/>
    </source>
</evidence>
<dbReference type="InterPro" id="IPR001623">
    <property type="entry name" value="DnaJ_domain"/>
</dbReference>
<organism evidence="7 8">
    <name type="scientific">Macrosiphum euphorbiae</name>
    <name type="common">potato aphid</name>
    <dbReference type="NCBI Taxonomy" id="13131"/>
    <lineage>
        <taxon>Eukaryota</taxon>
        <taxon>Metazoa</taxon>
        <taxon>Ecdysozoa</taxon>
        <taxon>Arthropoda</taxon>
        <taxon>Hexapoda</taxon>
        <taxon>Insecta</taxon>
        <taxon>Pterygota</taxon>
        <taxon>Neoptera</taxon>
        <taxon>Paraneoptera</taxon>
        <taxon>Hemiptera</taxon>
        <taxon>Sternorrhyncha</taxon>
        <taxon>Aphidomorpha</taxon>
        <taxon>Aphidoidea</taxon>
        <taxon>Aphididae</taxon>
        <taxon>Macrosiphini</taxon>
        <taxon>Macrosiphum</taxon>
    </lineage>
</organism>
<evidence type="ECO:0000256" key="2">
    <source>
        <dbReference type="ARBA" id="ARBA00004496"/>
    </source>
</evidence>
<evidence type="ECO:0000256" key="5">
    <source>
        <dbReference type="ARBA" id="ARBA00023242"/>
    </source>
</evidence>
<evidence type="ECO:0000256" key="3">
    <source>
        <dbReference type="ARBA" id="ARBA00022490"/>
    </source>
</evidence>
<proteinExistence type="predicted"/>
<dbReference type="PROSITE" id="PS50076">
    <property type="entry name" value="DNAJ_2"/>
    <property type="match status" value="1"/>
</dbReference>
<dbReference type="GO" id="GO:0005681">
    <property type="term" value="C:spliceosomal complex"/>
    <property type="evidence" value="ECO:0007669"/>
    <property type="project" value="TreeGrafter"/>
</dbReference>
<dbReference type="InterPro" id="IPR036869">
    <property type="entry name" value="J_dom_sf"/>
</dbReference>
<evidence type="ECO:0000313" key="7">
    <source>
        <dbReference type="EMBL" id="CAI6371266.1"/>
    </source>
</evidence>
<evidence type="ECO:0000259" key="6">
    <source>
        <dbReference type="PROSITE" id="PS50076"/>
    </source>
</evidence>
<dbReference type="PRINTS" id="PR00625">
    <property type="entry name" value="JDOMAIN"/>
</dbReference>
<dbReference type="AlphaFoldDB" id="A0AAV0XSX5"/>
<gene>
    <name evidence="7" type="ORF">MEUPH1_LOCUS25292</name>
</gene>
<dbReference type="InterPro" id="IPR052094">
    <property type="entry name" value="Pre-mRNA-splicing_ERAD"/>
</dbReference>
<dbReference type="SMART" id="SM00271">
    <property type="entry name" value="DnaJ"/>
    <property type="match status" value="1"/>
</dbReference>
<dbReference type="SUPFAM" id="SSF46565">
    <property type="entry name" value="Chaperone J-domain"/>
    <property type="match status" value="1"/>
</dbReference>
<name>A0AAV0XSX5_9HEMI</name>
<dbReference type="PANTHER" id="PTHR44313">
    <property type="entry name" value="DNAJ HOMOLOG SUBFAMILY C MEMBER 17"/>
    <property type="match status" value="1"/>
</dbReference>
<dbReference type="PANTHER" id="PTHR44313:SF1">
    <property type="entry name" value="DNAJ HOMOLOG SUBFAMILY C MEMBER 17"/>
    <property type="match status" value="1"/>
</dbReference>
<reference evidence="7 8" key="1">
    <citation type="submission" date="2023-01" db="EMBL/GenBank/DDBJ databases">
        <authorList>
            <person name="Whitehead M."/>
        </authorList>
    </citation>
    <scope>NUCLEOTIDE SEQUENCE [LARGE SCALE GENOMIC DNA]</scope>
</reference>
<feature type="domain" description="J" evidence="6">
    <location>
        <begin position="9"/>
        <end position="74"/>
    </location>
</feature>
<evidence type="ECO:0000256" key="4">
    <source>
        <dbReference type="ARBA" id="ARBA00023186"/>
    </source>
</evidence>
<keyword evidence="3" id="KW-0963">Cytoplasm</keyword>
<comment type="subcellular location">
    <subcellularLocation>
        <location evidence="2">Cytoplasm</location>
    </subcellularLocation>
    <subcellularLocation>
        <location evidence="1">Nucleus</location>
    </subcellularLocation>
</comment>
<protein>
    <recommendedName>
        <fullName evidence="6">J domain-containing protein</fullName>
    </recommendedName>
</protein>
<sequence length="127" mass="14819">MDSDFKDLDLYRILGIKRSATKKEIKTAYRRKALQCHPDKNPDNQNAAQVFLWLTEILNILTDTAARLDYDKLLNAKSAAKLLKKERDSDVAKLINDIFKRTKHERSVQRDTDKRSLKVCHVCKKNF</sequence>
<comment type="caution">
    <text evidence="7">The sequence shown here is derived from an EMBL/GenBank/DDBJ whole genome shotgun (WGS) entry which is preliminary data.</text>
</comment>
<dbReference type="Proteomes" id="UP001160148">
    <property type="component" value="Unassembled WGS sequence"/>
</dbReference>
<keyword evidence="8" id="KW-1185">Reference proteome</keyword>
<dbReference type="EMBL" id="CARXXK010000871">
    <property type="protein sequence ID" value="CAI6371266.1"/>
    <property type="molecule type" value="Genomic_DNA"/>
</dbReference>
<dbReference type="Gene3D" id="1.10.287.110">
    <property type="entry name" value="DnaJ domain"/>
    <property type="match status" value="1"/>
</dbReference>
<dbReference type="Pfam" id="PF00226">
    <property type="entry name" value="DnaJ"/>
    <property type="match status" value="1"/>
</dbReference>
<dbReference type="GO" id="GO:0005737">
    <property type="term" value="C:cytoplasm"/>
    <property type="evidence" value="ECO:0007669"/>
    <property type="project" value="UniProtKB-SubCell"/>
</dbReference>
<evidence type="ECO:0000256" key="1">
    <source>
        <dbReference type="ARBA" id="ARBA00004123"/>
    </source>
</evidence>